<feature type="region of interest" description="Disordered" evidence="1">
    <location>
        <begin position="130"/>
        <end position="160"/>
    </location>
</feature>
<dbReference type="Proteomes" id="UP001316384">
    <property type="component" value="Chromosome"/>
</dbReference>
<feature type="transmembrane region" description="Helical" evidence="2">
    <location>
        <begin position="49"/>
        <end position="67"/>
    </location>
</feature>
<dbReference type="Pfam" id="PF04892">
    <property type="entry name" value="VanZ"/>
    <property type="match status" value="1"/>
</dbReference>
<evidence type="ECO:0000313" key="4">
    <source>
        <dbReference type="EMBL" id="UUI72615.1"/>
    </source>
</evidence>
<dbReference type="EMBL" id="CP101987">
    <property type="protein sequence ID" value="UUI72615.1"/>
    <property type="molecule type" value="Genomic_DNA"/>
</dbReference>
<organism evidence="4 5">
    <name type="scientific">Cellulomonas xiejunii</name>
    <dbReference type="NCBI Taxonomy" id="2968083"/>
    <lineage>
        <taxon>Bacteria</taxon>
        <taxon>Bacillati</taxon>
        <taxon>Actinomycetota</taxon>
        <taxon>Actinomycetes</taxon>
        <taxon>Micrococcales</taxon>
        <taxon>Cellulomonadaceae</taxon>
        <taxon>Cellulomonas</taxon>
    </lineage>
</organism>
<dbReference type="RefSeq" id="WP_227578175.1">
    <property type="nucleotide sequence ID" value="NZ_CP101987.1"/>
</dbReference>
<proteinExistence type="predicted"/>
<keyword evidence="2" id="KW-0812">Transmembrane</keyword>
<keyword evidence="5" id="KW-1185">Reference proteome</keyword>
<keyword evidence="2" id="KW-0472">Membrane</keyword>
<feature type="transmembrane region" description="Helical" evidence="2">
    <location>
        <begin position="103"/>
        <end position="120"/>
    </location>
</feature>
<evidence type="ECO:0000313" key="5">
    <source>
        <dbReference type="Proteomes" id="UP001316384"/>
    </source>
</evidence>
<dbReference type="InterPro" id="IPR006976">
    <property type="entry name" value="VanZ-like"/>
</dbReference>
<keyword evidence="2" id="KW-1133">Transmembrane helix</keyword>
<accession>A0ABY5KS58</accession>
<evidence type="ECO:0000259" key="3">
    <source>
        <dbReference type="Pfam" id="PF04892"/>
    </source>
</evidence>
<dbReference type="PANTHER" id="PTHR28008:SF1">
    <property type="entry name" value="DOMAIN PROTEIN, PUTATIVE (AFU_ORTHOLOGUE AFUA_3G10980)-RELATED"/>
    <property type="match status" value="1"/>
</dbReference>
<name>A0ABY5KS58_9CELL</name>
<feature type="transmembrane region" description="Helical" evidence="2">
    <location>
        <begin position="72"/>
        <end position="91"/>
    </location>
</feature>
<reference evidence="4 5" key="1">
    <citation type="submission" date="2022-07" db="EMBL/GenBank/DDBJ databases">
        <title>Novel species in genus cellulomonas.</title>
        <authorList>
            <person name="Ye L."/>
        </authorList>
    </citation>
    <scope>NUCLEOTIDE SEQUENCE [LARGE SCALE GENOMIC DNA]</scope>
    <source>
        <strain evidence="5">zg-B89</strain>
    </source>
</reference>
<feature type="domain" description="VanZ-like" evidence="3">
    <location>
        <begin position="4"/>
        <end position="118"/>
    </location>
</feature>
<sequence length="160" mass="17190">MALVVYLGAVALVTLRPAPEDDETLGLARRVIEQLADLGLPVTFDGVEAVANVVMFVPFGVLVGLLLRRPWWVVVLLGAGTSTLIETVQRWLPTRYATVQDVVMNTLGAAVGVLALVLVSRRAGTGVRSRPVDGAGVRRRAGRGWGRARSTRRTRAQPPT</sequence>
<evidence type="ECO:0000256" key="2">
    <source>
        <dbReference type="SAM" id="Phobius"/>
    </source>
</evidence>
<feature type="compositionally biased region" description="Basic residues" evidence="1">
    <location>
        <begin position="149"/>
        <end position="160"/>
    </location>
</feature>
<dbReference type="PANTHER" id="PTHR28008">
    <property type="entry name" value="DOMAIN PROTEIN, PUTATIVE (AFU_ORTHOLOGUE AFUA_3G10980)-RELATED"/>
    <property type="match status" value="1"/>
</dbReference>
<evidence type="ECO:0000256" key="1">
    <source>
        <dbReference type="SAM" id="MobiDB-lite"/>
    </source>
</evidence>
<protein>
    <submittedName>
        <fullName evidence="4">VanZ family protein</fullName>
    </submittedName>
</protein>
<gene>
    <name evidence="4" type="ORF">NP048_03930</name>
</gene>